<accession>A0A0A9CC04</accession>
<organism evidence="1">
    <name type="scientific">Arundo donax</name>
    <name type="common">Giant reed</name>
    <name type="synonym">Donax arundinaceus</name>
    <dbReference type="NCBI Taxonomy" id="35708"/>
    <lineage>
        <taxon>Eukaryota</taxon>
        <taxon>Viridiplantae</taxon>
        <taxon>Streptophyta</taxon>
        <taxon>Embryophyta</taxon>
        <taxon>Tracheophyta</taxon>
        <taxon>Spermatophyta</taxon>
        <taxon>Magnoliopsida</taxon>
        <taxon>Liliopsida</taxon>
        <taxon>Poales</taxon>
        <taxon>Poaceae</taxon>
        <taxon>PACMAD clade</taxon>
        <taxon>Arundinoideae</taxon>
        <taxon>Arundineae</taxon>
        <taxon>Arundo</taxon>
    </lineage>
</organism>
<dbReference type="EMBL" id="GBRH01224046">
    <property type="protein sequence ID" value="JAD73849.1"/>
    <property type="molecule type" value="Transcribed_RNA"/>
</dbReference>
<reference evidence="1" key="1">
    <citation type="submission" date="2014-09" db="EMBL/GenBank/DDBJ databases">
        <authorList>
            <person name="Magalhaes I.L.F."/>
            <person name="Oliveira U."/>
            <person name="Santos F.R."/>
            <person name="Vidigal T.H.D.A."/>
            <person name="Brescovit A.D."/>
            <person name="Santos A.J."/>
        </authorList>
    </citation>
    <scope>NUCLEOTIDE SEQUENCE</scope>
    <source>
        <tissue evidence="1">Shoot tissue taken approximately 20 cm above the soil surface</tissue>
    </source>
</reference>
<reference evidence="1" key="2">
    <citation type="journal article" date="2015" name="Data Brief">
        <title>Shoot transcriptome of the giant reed, Arundo donax.</title>
        <authorList>
            <person name="Barrero R.A."/>
            <person name="Guerrero F.D."/>
            <person name="Moolhuijzen P."/>
            <person name="Goolsby J.A."/>
            <person name="Tidwell J."/>
            <person name="Bellgard S.E."/>
            <person name="Bellgard M.I."/>
        </authorList>
    </citation>
    <scope>NUCLEOTIDE SEQUENCE</scope>
    <source>
        <tissue evidence="1">Shoot tissue taken approximately 20 cm above the soil surface</tissue>
    </source>
</reference>
<protein>
    <submittedName>
        <fullName evidence="1">Uncharacterized protein</fullName>
    </submittedName>
</protein>
<dbReference type="AlphaFoldDB" id="A0A0A9CC04"/>
<sequence>MKRSNSRPLPSSQKYSATRCLCNRSCSTLQRIKSCVVALQKGSG</sequence>
<proteinExistence type="predicted"/>
<evidence type="ECO:0000313" key="1">
    <source>
        <dbReference type="EMBL" id="JAD73849.1"/>
    </source>
</evidence>
<name>A0A0A9CC04_ARUDO</name>